<gene>
    <name evidence="1" type="ORF">CETO_1</name>
</gene>
<evidence type="ECO:0000313" key="2">
    <source>
        <dbReference type="Proteomes" id="UP000240819"/>
    </source>
</evidence>
<protein>
    <submittedName>
        <fullName evidence="1">Uncharacterized protein</fullName>
    </submittedName>
</protein>
<organism evidence="1 2">
    <name type="scientific">Vibrio phage Ceto</name>
    <dbReference type="NCBI Taxonomy" id="2570300"/>
    <lineage>
        <taxon>Viruses</taxon>
        <taxon>Duplodnaviria</taxon>
        <taxon>Heunggongvirae</taxon>
        <taxon>Uroviricota</taxon>
        <taxon>Caudoviricetes</taxon>
        <taxon>Demerecviridae</taxon>
        <taxon>Ermolyevavirinae</taxon>
        <taxon>Cetovirus</taxon>
        <taxon>Cetovirus ceto</taxon>
    </lineage>
</organism>
<evidence type="ECO:0000313" key="1">
    <source>
        <dbReference type="EMBL" id="AUG85008.1"/>
    </source>
</evidence>
<dbReference type="Proteomes" id="UP000240819">
    <property type="component" value="Segment"/>
</dbReference>
<sequence>MIHVGANSIGANSIGAKLTWGFAARLVLRTKHAAIGVGAKLIGAKLIGARDMR</sequence>
<keyword evidence="2" id="KW-1185">Reference proteome</keyword>
<reference evidence="1 2" key="1">
    <citation type="submission" date="2017-12" db="EMBL/GenBank/DDBJ databases">
        <authorList>
            <person name="Lestochi C.V."/>
            <person name="Miller K.C."/>
            <person name="Miller J.S."/>
            <person name="Stanton M.L."/>
            <person name="Broussard G.W."/>
        </authorList>
    </citation>
    <scope>NUCLEOTIDE SEQUENCE [LARGE SCALE GENOMIC DNA]</scope>
</reference>
<proteinExistence type="predicted"/>
<name>A0A2H5BGB6_9CAUD</name>
<accession>A0A2H5BGB6</accession>
<dbReference type="EMBL" id="MG649966">
    <property type="protein sequence ID" value="AUG85008.1"/>
    <property type="molecule type" value="Genomic_DNA"/>
</dbReference>